<name>A0ACB9QLU2_9MYRT</name>
<dbReference type="EMBL" id="CM042885">
    <property type="protein sequence ID" value="KAI4367511.1"/>
    <property type="molecule type" value="Genomic_DNA"/>
</dbReference>
<dbReference type="Proteomes" id="UP001057402">
    <property type="component" value="Chromosome 6"/>
</dbReference>
<proteinExistence type="predicted"/>
<organism evidence="1 2">
    <name type="scientific">Melastoma candidum</name>
    <dbReference type="NCBI Taxonomy" id="119954"/>
    <lineage>
        <taxon>Eukaryota</taxon>
        <taxon>Viridiplantae</taxon>
        <taxon>Streptophyta</taxon>
        <taxon>Embryophyta</taxon>
        <taxon>Tracheophyta</taxon>
        <taxon>Spermatophyta</taxon>
        <taxon>Magnoliopsida</taxon>
        <taxon>eudicotyledons</taxon>
        <taxon>Gunneridae</taxon>
        <taxon>Pentapetalae</taxon>
        <taxon>rosids</taxon>
        <taxon>malvids</taxon>
        <taxon>Myrtales</taxon>
        <taxon>Melastomataceae</taxon>
        <taxon>Melastomatoideae</taxon>
        <taxon>Melastomateae</taxon>
        <taxon>Melastoma</taxon>
    </lineage>
</organism>
<comment type="caution">
    <text evidence="1">The sequence shown here is derived from an EMBL/GenBank/DDBJ whole genome shotgun (WGS) entry which is preliminary data.</text>
</comment>
<gene>
    <name evidence="1" type="ORF">MLD38_023242</name>
</gene>
<keyword evidence="2" id="KW-1185">Reference proteome</keyword>
<reference evidence="2" key="1">
    <citation type="journal article" date="2023" name="Front. Plant Sci.">
        <title>Chromosomal-level genome assembly of Melastoma candidum provides insights into trichome evolution.</title>
        <authorList>
            <person name="Zhong Y."/>
            <person name="Wu W."/>
            <person name="Sun C."/>
            <person name="Zou P."/>
            <person name="Liu Y."/>
            <person name="Dai S."/>
            <person name="Zhou R."/>
        </authorList>
    </citation>
    <scope>NUCLEOTIDE SEQUENCE [LARGE SCALE GENOMIC DNA]</scope>
</reference>
<accession>A0ACB9QLU2</accession>
<sequence>MYKTRAALRGLPISASDKPSTMLSRLPLLLLILAVVFGSCGPWVEAIRYDLADVASQDGDPSDSKMVVMFQVIDKTPANSRFKNEIGYDHARQVLNEADYFVLGLLKQFPIQRGYLGGTLTVESFAGCENTSGPVKVANSTGNHIRLNSDYIDNFKGDVKAEFDGIVYHEITRVWMWNGQGKAPNWLVSGIADYVRLKSGHPSKDWPNRWSGLSWTDGYAVTAYFIDYCSQIHEGFVAELNTMMKTCYSDEYFVKLLGKSVDNLWNDYKCSYMANAASTPALAPAPSAKHGW</sequence>
<evidence type="ECO:0000313" key="1">
    <source>
        <dbReference type="EMBL" id="KAI4367511.1"/>
    </source>
</evidence>
<protein>
    <submittedName>
        <fullName evidence="1">Uncharacterized protein</fullName>
    </submittedName>
</protein>
<evidence type="ECO:0000313" key="2">
    <source>
        <dbReference type="Proteomes" id="UP001057402"/>
    </source>
</evidence>